<organism evidence="1 2">
    <name type="scientific">Polaribacter atrinae</name>
    <dbReference type="NCBI Taxonomy" id="1333662"/>
    <lineage>
        <taxon>Bacteria</taxon>
        <taxon>Pseudomonadati</taxon>
        <taxon>Bacteroidota</taxon>
        <taxon>Flavobacteriia</taxon>
        <taxon>Flavobacteriales</taxon>
        <taxon>Flavobacteriaceae</taxon>
    </lineage>
</organism>
<accession>A0A176SVU5</accession>
<dbReference type="AlphaFoldDB" id="A0A176SVU5"/>
<name>A0A176SVU5_9FLAO</name>
<dbReference type="Proteomes" id="UP000076923">
    <property type="component" value="Unassembled WGS sequence"/>
</dbReference>
<evidence type="ECO:0000313" key="2">
    <source>
        <dbReference type="Proteomes" id="UP000076923"/>
    </source>
</evidence>
<gene>
    <name evidence="1" type="ORF">LPB303_17025</name>
</gene>
<dbReference type="EMBL" id="LVWE01000106">
    <property type="protein sequence ID" value="OAD39591.1"/>
    <property type="molecule type" value="Genomic_DNA"/>
</dbReference>
<reference evidence="1 2" key="1">
    <citation type="submission" date="2016-02" db="EMBL/GenBank/DDBJ databases">
        <title>Draft genome sequence of Polaribacter atrinae KACC17473.</title>
        <authorList>
            <person name="Shin S.-K."/>
            <person name="Yi H."/>
        </authorList>
    </citation>
    <scope>NUCLEOTIDE SEQUENCE [LARGE SCALE GENOMIC DNA]</scope>
    <source>
        <strain evidence="1 2">KACC 17473</strain>
    </source>
</reference>
<keyword evidence="2" id="KW-1185">Reference proteome</keyword>
<proteinExistence type="predicted"/>
<dbReference type="RefSeq" id="WP_068453106.1">
    <property type="nucleotide sequence ID" value="NZ_CP150660.1"/>
</dbReference>
<evidence type="ECO:0008006" key="3">
    <source>
        <dbReference type="Google" id="ProtNLM"/>
    </source>
</evidence>
<protein>
    <recommendedName>
        <fullName evidence="3">KTSC domain-containing protein</fullName>
    </recommendedName>
</protein>
<dbReference type="OrthoDB" id="1447590at2"/>
<comment type="caution">
    <text evidence="1">The sequence shown here is derived from an EMBL/GenBank/DDBJ whole genome shotgun (WGS) entry which is preliminary data.</text>
</comment>
<sequence length="122" mass="14387">MKNKYILIVMLFVSFNIFSQKTKCVDLIKYAKEESYSNDEVSSYKLSESSWLKKVKAYHFRNNSTVITAEIRLKNSYETKKYVFCGVTFDNWVAFTTGAFDPNTTYGERFHKYIFNNKCNCN</sequence>
<evidence type="ECO:0000313" key="1">
    <source>
        <dbReference type="EMBL" id="OAD39591.1"/>
    </source>
</evidence>